<dbReference type="Pfam" id="PF00196">
    <property type="entry name" value="GerE"/>
    <property type="match status" value="1"/>
</dbReference>
<organism evidence="8 9">
    <name type="scientific">Segatella copri</name>
    <dbReference type="NCBI Taxonomy" id="165179"/>
    <lineage>
        <taxon>Bacteria</taxon>
        <taxon>Pseudomonadati</taxon>
        <taxon>Bacteroidota</taxon>
        <taxon>Bacteroidia</taxon>
        <taxon>Bacteroidales</taxon>
        <taxon>Prevotellaceae</taxon>
        <taxon>Segatella</taxon>
    </lineage>
</organism>
<dbReference type="InterPro" id="IPR036388">
    <property type="entry name" value="WH-like_DNA-bd_sf"/>
</dbReference>
<dbReference type="InterPro" id="IPR039420">
    <property type="entry name" value="WalR-like"/>
</dbReference>
<dbReference type="InterPro" id="IPR058245">
    <property type="entry name" value="NreC/VraR/RcsB-like_REC"/>
</dbReference>
<feature type="domain" description="Response regulatory" evidence="7">
    <location>
        <begin position="4"/>
        <end position="120"/>
    </location>
</feature>
<dbReference type="SMART" id="SM00421">
    <property type="entry name" value="HTH_LUXR"/>
    <property type="match status" value="1"/>
</dbReference>
<comment type="caution">
    <text evidence="8">The sequence shown here is derived from an EMBL/GenBank/DDBJ whole genome shotgun (WGS) entry which is preliminary data.</text>
</comment>
<evidence type="ECO:0000256" key="5">
    <source>
        <dbReference type="PROSITE-ProRule" id="PRU00169"/>
    </source>
</evidence>
<gene>
    <name evidence="8" type="ORF">F7D20_03725</name>
</gene>
<evidence type="ECO:0000313" key="9">
    <source>
        <dbReference type="Proteomes" id="UP000384372"/>
    </source>
</evidence>
<dbReference type="PANTHER" id="PTHR43214">
    <property type="entry name" value="TWO-COMPONENT RESPONSE REGULATOR"/>
    <property type="match status" value="1"/>
</dbReference>
<dbReference type="RefSeq" id="WP_158462894.1">
    <property type="nucleotide sequence ID" value="NZ_VZAD01000034.1"/>
</dbReference>
<dbReference type="Gene3D" id="1.10.10.10">
    <property type="entry name" value="Winged helix-like DNA-binding domain superfamily/Winged helix DNA-binding domain"/>
    <property type="match status" value="1"/>
</dbReference>
<keyword evidence="3" id="KW-0238">DNA-binding</keyword>
<evidence type="ECO:0000256" key="1">
    <source>
        <dbReference type="ARBA" id="ARBA00022553"/>
    </source>
</evidence>
<dbReference type="CDD" id="cd17535">
    <property type="entry name" value="REC_NarL-like"/>
    <property type="match status" value="1"/>
</dbReference>
<feature type="domain" description="HTH luxR-type" evidence="6">
    <location>
        <begin position="137"/>
        <end position="202"/>
    </location>
</feature>
<dbReference type="Gene3D" id="3.40.50.2300">
    <property type="match status" value="1"/>
</dbReference>
<dbReference type="SUPFAM" id="SSF46894">
    <property type="entry name" value="C-terminal effector domain of the bipartite response regulators"/>
    <property type="match status" value="1"/>
</dbReference>
<keyword evidence="2" id="KW-0805">Transcription regulation</keyword>
<evidence type="ECO:0000313" key="8">
    <source>
        <dbReference type="EMBL" id="MQP11088.1"/>
    </source>
</evidence>
<protein>
    <submittedName>
        <fullName evidence="8">Response regulator transcription factor</fullName>
    </submittedName>
</protein>
<keyword evidence="4" id="KW-0804">Transcription</keyword>
<dbReference type="GO" id="GO:0000160">
    <property type="term" value="P:phosphorelay signal transduction system"/>
    <property type="evidence" value="ECO:0007669"/>
    <property type="project" value="InterPro"/>
</dbReference>
<dbReference type="PRINTS" id="PR00038">
    <property type="entry name" value="HTHLUXR"/>
</dbReference>
<keyword evidence="9" id="KW-1185">Reference proteome</keyword>
<dbReference type="PROSITE" id="PS00622">
    <property type="entry name" value="HTH_LUXR_1"/>
    <property type="match status" value="1"/>
</dbReference>
<dbReference type="SUPFAM" id="SSF52172">
    <property type="entry name" value="CheY-like"/>
    <property type="match status" value="1"/>
</dbReference>
<dbReference type="PROSITE" id="PS50110">
    <property type="entry name" value="RESPONSE_REGULATORY"/>
    <property type="match status" value="1"/>
</dbReference>
<dbReference type="SMART" id="SM00448">
    <property type="entry name" value="REC"/>
    <property type="match status" value="1"/>
</dbReference>
<evidence type="ECO:0000259" key="6">
    <source>
        <dbReference type="PROSITE" id="PS50043"/>
    </source>
</evidence>
<dbReference type="PANTHER" id="PTHR43214:SF41">
    <property type="entry name" value="NITRATE_NITRITE RESPONSE REGULATOR PROTEIN NARP"/>
    <property type="match status" value="1"/>
</dbReference>
<dbReference type="InterPro" id="IPR011006">
    <property type="entry name" value="CheY-like_superfamily"/>
</dbReference>
<evidence type="ECO:0000256" key="4">
    <source>
        <dbReference type="ARBA" id="ARBA00023163"/>
    </source>
</evidence>
<evidence type="ECO:0000256" key="2">
    <source>
        <dbReference type="ARBA" id="ARBA00023015"/>
    </source>
</evidence>
<feature type="modified residue" description="4-aspartylphosphate" evidence="5">
    <location>
        <position position="55"/>
    </location>
</feature>
<name>A0A6A7W9Q6_9BACT</name>
<dbReference type="PROSITE" id="PS50043">
    <property type="entry name" value="HTH_LUXR_2"/>
    <property type="match status" value="1"/>
</dbReference>
<dbReference type="InterPro" id="IPR016032">
    <property type="entry name" value="Sig_transdc_resp-reg_C-effctor"/>
</dbReference>
<dbReference type="GO" id="GO:0003677">
    <property type="term" value="F:DNA binding"/>
    <property type="evidence" value="ECO:0007669"/>
    <property type="project" value="UniProtKB-KW"/>
</dbReference>
<dbReference type="InterPro" id="IPR000792">
    <property type="entry name" value="Tscrpt_reg_LuxR_C"/>
</dbReference>
<dbReference type="InterPro" id="IPR001789">
    <property type="entry name" value="Sig_transdc_resp-reg_receiver"/>
</dbReference>
<accession>A0A6A7W9Q6</accession>
<proteinExistence type="predicted"/>
<dbReference type="GO" id="GO:0006355">
    <property type="term" value="P:regulation of DNA-templated transcription"/>
    <property type="evidence" value="ECO:0007669"/>
    <property type="project" value="InterPro"/>
</dbReference>
<dbReference type="AlphaFoldDB" id="A0A6A7W9Q6"/>
<dbReference type="Pfam" id="PF00072">
    <property type="entry name" value="Response_reg"/>
    <property type="match status" value="1"/>
</dbReference>
<dbReference type="Proteomes" id="UP000384372">
    <property type="component" value="Unassembled WGS sequence"/>
</dbReference>
<evidence type="ECO:0000256" key="3">
    <source>
        <dbReference type="ARBA" id="ARBA00023125"/>
    </source>
</evidence>
<dbReference type="OrthoDB" id="9797341at2"/>
<evidence type="ECO:0000259" key="7">
    <source>
        <dbReference type="PROSITE" id="PS50110"/>
    </source>
</evidence>
<sequence length="207" mass="23646">MKKNILIVDDHPIVSTGLQALIEHTGEYGKIYVTNNIASSRLLLRQKDIDIAIIDLELQDANGMELIKYIHQTHINTKILVYTMHEELWTIRQLMKEDADAIVMKGDNPQEVLIALRKIEQGKGYFSQQFMRLINSQDTSEITLSNREAEVLEHISNGLSTNDIAQQLNISNNTVEFHRHNLMKKLSANNMAQLVKKAIQLGLNFIK</sequence>
<keyword evidence="1 5" id="KW-0597">Phosphoprotein</keyword>
<dbReference type="EMBL" id="VZAD01000034">
    <property type="protein sequence ID" value="MQP11088.1"/>
    <property type="molecule type" value="Genomic_DNA"/>
</dbReference>
<reference evidence="8 9" key="1">
    <citation type="submission" date="2019-09" db="EMBL/GenBank/DDBJ databases">
        <title>Distinct polysaccharide growth profiles of human intestinal Prevotella copri isolates.</title>
        <authorList>
            <person name="Fehlner-Peach H."/>
            <person name="Magnabosco C."/>
            <person name="Raghavan V."/>
            <person name="Scher J.U."/>
            <person name="Tett A."/>
            <person name="Cox L.M."/>
            <person name="Gottsegen C."/>
            <person name="Watters A."/>
            <person name="Wiltshire- Gordon J.D."/>
            <person name="Segata N."/>
            <person name="Bonneau R."/>
            <person name="Littman D.R."/>
        </authorList>
    </citation>
    <scope>NUCLEOTIDE SEQUENCE [LARGE SCALE GENOMIC DNA]</scope>
    <source>
        <strain evidence="9">iAQ1173</strain>
    </source>
</reference>
<dbReference type="CDD" id="cd06170">
    <property type="entry name" value="LuxR_C_like"/>
    <property type="match status" value="1"/>
</dbReference>